<dbReference type="RefSeq" id="WP_305892163.1">
    <property type="nucleotide sequence ID" value="NZ_JAUZVZ010000002.1"/>
</dbReference>
<evidence type="ECO:0000256" key="4">
    <source>
        <dbReference type="ARBA" id="ARBA00022679"/>
    </source>
</evidence>
<dbReference type="NCBIfam" id="NF008734">
    <property type="entry name" value="PRK11760.1"/>
    <property type="match status" value="1"/>
</dbReference>
<sequence>MKQLLLYCRSGFEKECAAEIQDKAAQNNVFGFCKLTAHSAFVLFEAYDAEALLHFYRSFSLTKLVFTRQWCLLLSAELQLMPHDRVSTVLEATAAADIRGCGEIRVEYPETNDGKTLSTLARKLTVPLRLSLRQQGAMMAKPKQAKDCKAAPVLHLFLVSGTEAMLGLSYPENNNPLENGIMRLKFPKDAPSRSTLKLEEAFLTFIPESERDKRLAPGMKAVDLGASPGGWTYQLVRRSMMVIAIDNGPMEQSLMDTGQVKHYQVDGFKFEPQKKNVYWLVCDMIEQPNRVTDRICDWLIAGWCQETIFNLKLPMKKRYEVVSQSMDHIHQRLQGAGLNYHIQAKHLYHDREEVTVHIQRK</sequence>
<feature type="domain" description="Ribosomal RNA methyltransferase FtsJ" evidence="7">
    <location>
        <begin position="192"/>
        <end position="285"/>
    </location>
</feature>
<dbReference type="GO" id="GO:0008168">
    <property type="term" value="F:methyltransferase activity"/>
    <property type="evidence" value="ECO:0007669"/>
    <property type="project" value="UniProtKB-KW"/>
</dbReference>
<dbReference type="Gene3D" id="3.30.70.2810">
    <property type="match status" value="1"/>
</dbReference>
<protein>
    <recommendedName>
        <fullName evidence="6">Ribosomal RNA large subunit methyltransferase M</fullName>
        <ecNumber evidence="6">2.1.1.186</ecNumber>
    </recommendedName>
    <alternativeName>
        <fullName evidence="6">23S rRNA (cytidine2498-2'-O)-methyltransferase</fullName>
    </alternativeName>
    <alternativeName>
        <fullName evidence="6">23S rRNA 2'-O-ribose methyltransferase RlmM</fullName>
    </alternativeName>
</protein>
<dbReference type="HAMAP" id="MF_01551">
    <property type="entry name" value="23SrRNA_methyltr_M"/>
    <property type="match status" value="1"/>
</dbReference>
<comment type="subunit">
    <text evidence="6">Monomer.</text>
</comment>
<dbReference type="InterPro" id="IPR002877">
    <property type="entry name" value="RNA_MeTrfase_FtsJ_dom"/>
</dbReference>
<dbReference type="InterPro" id="IPR048646">
    <property type="entry name" value="RlmM_THUMP-like"/>
</dbReference>
<dbReference type="EMBL" id="JAUZVZ010000002">
    <property type="protein sequence ID" value="MDP4534895.1"/>
    <property type="molecule type" value="Genomic_DNA"/>
</dbReference>
<organism evidence="10 11">
    <name type="scientific">Alkalimonas collagenimarina</name>
    <dbReference type="NCBI Taxonomy" id="400390"/>
    <lineage>
        <taxon>Bacteria</taxon>
        <taxon>Pseudomonadati</taxon>
        <taxon>Pseudomonadota</taxon>
        <taxon>Gammaproteobacteria</taxon>
        <taxon>Alkalimonas</taxon>
    </lineage>
</organism>
<evidence type="ECO:0000256" key="5">
    <source>
        <dbReference type="ARBA" id="ARBA00022691"/>
    </source>
</evidence>
<dbReference type="PANTHER" id="PTHR37524">
    <property type="entry name" value="RIBOSOMAL RNA LARGE SUBUNIT METHYLTRANSFERASE M"/>
    <property type="match status" value="1"/>
</dbReference>
<evidence type="ECO:0000259" key="9">
    <source>
        <dbReference type="Pfam" id="PF21239"/>
    </source>
</evidence>
<dbReference type="InterPro" id="IPR040739">
    <property type="entry name" value="RlmM_FDX"/>
</dbReference>
<keyword evidence="11" id="KW-1185">Reference proteome</keyword>
<dbReference type="Pfam" id="PF18125">
    <property type="entry name" value="RlmM_FDX"/>
    <property type="match status" value="1"/>
</dbReference>
<comment type="catalytic activity">
    <reaction evidence="6">
        <text>cytidine(2498) in 23S rRNA + S-adenosyl-L-methionine = 2'-O-methylcytidine(2498) in 23S rRNA + S-adenosyl-L-homocysteine + H(+)</text>
        <dbReference type="Rhea" id="RHEA:42788"/>
        <dbReference type="Rhea" id="RHEA-COMP:10244"/>
        <dbReference type="Rhea" id="RHEA-COMP:10245"/>
        <dbReference type="ChEBI" id="CHEBI:15378"/>
        <dbReference type="ChEBI" id="CHEBI:57856"/>
        <dbReference type="ChEBI" id="CHEBI:59789"/>
        <dbReference type="ChEBI" id="CHEBI:74495"/>
        <dbReference type="ChEBI" id="CHEBI:82748"/>
        <dbReference type="EC" id="2.1.1.186"/>
    </reaction>
</comment>
<evidence type="ECO:0000256" key="3">
    <source>
        <dbReference type="ARBA" id="ARBA00022603"/>
    </source>
</evidence>
<keyword evidence="4 6" id="KW-0808">Transferase</keyword>
<dbReference type="InterPro" id="IPR011224">
    <property type="entry name" value="rRNA_MeTrfase_M"/>
</dbReference>
<gene>
    <name evidence="6 10" type="primary">rlmM</name>
    <name evidence="10" type="ORF">Q3O60_01675</name>
</gene>
<name>A0ABT9GW07_9GAMM</name>
<feature type="binding site" evidence="6">
    <location>
        <position position="246"/>
    </location>
    <ligand>
        <name>S-adenosyl-L-methionine</name>
        <dbReference type="ChEBI" id="CHEBI:59789"/>
    </ligand>
</feature>
<keyword evidence="5 6" id="KW-0949">S-adenosyl-L-methionine</keyword>
<evidence type="ECO:0000256" key="2">
    <source>
        <dbReference type="ARBA" id="ARBA00022552"/>
    </source>
</evidence>
<feature type="domain" description="Ribosomal RNA large subunit methyltransferase M THUMP-like" evidence="9">
    <location>
        <begin position="84"/>
        <end position="170"/>
    </location>
</feature>
<dbReference type="Pfam" id="PF01728">
    <property type="entry name" value="FtsJ"/>
    <property type="match status" value="1"/>
</dbReference>
<evidence type="ECO:0000313" key="11">
    <source>
        <dbReference type="Proteomes" id="UP001231616"/>
    </source>
</evidence>
<accession>A0ABT9GW07</accession>
<proteinExistence type="inferred from homology"/>
<dbReference type="GO" id="GO:0032259">
    <property type="term" value="P:methylation"/>
    <property type="evidence" value="ECO:0007669"/>
    <property type="project" value="UniProtKB-KW"/>
</dbReference>
<dbReference type="EC" id="2.1.1.186" evidence="6"/>
<keyword evidence="2 6" id="KW-0698">rRNA processing</keyword>
<dbReference type="Proteomes" id="UP001231616">
    <property type="component" value="Unassembled WGS sequence"/>
</dbReference>
<evidence type="ECO:0000256" key="1">
    <source>
        <dbReference type="ARBA" id="ARBA00022490"/>
    </source>
</evidence>
<evidence type="ECO:0000256" key="6">
    <source>
        <dbReference type="HAMAP-Rule" id="MF_01551"/>
    </source>
</evidence>
<feature type="binding site" evidence="6">
    <location>
        <position position="283"/>
    </location>
    <ligand>
        <name>S-adenosyl-L-methionine</name>
        <dbReference type="ChEBI" id="CHEBI:59789"/>
    </ligand>
</feature>
<dbReference type="Gene3D" id="3.30.2300.20">
    <property type="match status" value="1"/>
</dbReference>
<comment type="similarity">
    <text evidence="6">Belongs to the class I-like SAM-binding methyltransferase superfamily. RNA methyltransferase RlmE family. RlmM subfamily.</text>
</comment>
<feature type="binding site" evidence="6">
    <location>
        <position position="266"/>
    </location>
    <ligand>
        <name>S-adenosyl-L-methionine</name>
        <dbReference type="ChEBI" id="CHEBI:59789"/>
    </ligand>
</feature>
<evidence type="ECO:0000259" key="8">
    <source>
        <dbReference type="Pfam" id="PF18125"/>
    </source>
</evidence>
<comment type="subcellular location">
    <subcellularLocation>
        <location evidence="6">Cytoplasm</location>
    </subcellularLocation>
</comment>
<feature type="domain" description="RlmM ferredoxin-like" evidence="8">
    <location>
        <begin position="1"/>
        <end position="70"/>
    </location>
</feature>
<keyword evidence="1 6" id="KW-0963">Cytoplasm</keyword>
<dbReference type="InterPro" id="IPR029063">
    <property type="entry name" value="SAM-dependent_MTases_sf"/>
</dbReference>
<evidence type="ECO:0000259" key="7">
    <source>
        <dbReference type="Pfam" id="PF01728"/>
    </source>
</evidence>
<reference evidence="10 11" key="1">
    <citation type="submission" date="2023-08" db="EMBL/GenBank/DDBJ databases">
        <authorList>
            <person name="Joshi A."/>
            <person name="Thite S."/>
        </authorList>
    </citation>
    <scope>NUCLEOTIDE SEQUENCE [LARGE SCALE GENOMIC DNA]</scope>
    <source>
        <strain evidence="10 11">AC40</strain>
    </source>
</reference>
<dbReference type="SUPFAM" id="SSF53335">
    <property type="entry name" value="S-adenosyl-L-methionine-dependent methyltransferases"/>
    <property type="match status" value="1"/>
</dbReference>
<dbReference type="PANTHER" id="PTHR37524:SF2">
    <property type="entry name" value="RIBOSOMAL RNA METHYLTRANSFERASE FTSJ DOMAIN-CONTAINING PROTEIN"/>
    <property type="match status" value="1"/>
</dbReference>
<feature type="binding site" evidence="6">
    <location>
        <position position="194"/>
    </location>
    <ligand>
        <name>S-adenosyl-L-methionine</name>
        <dbReference type="ChEBI" id="CHEBI:59789"/>
    </ligand>
</feature>
<comment type="function">
    <text evidence="6">Catalyzes the 2'-O-methylation at nucleotide C2498 in 23S rRNA.</text>
</comment>
<keyword evidence="3 6" id="KW-0489">Methyltransferase</keyword>
<dbReference type="Gene3D" id="3.40.50.150">
    <property type="entry name" value="Vaccinia Virus protein VP39"/>
    <property type="match status" value="1"/>
</dbReference>
<comment type="caution">
    <text evidence="10">The sequence shown here is derived from an EMBL/GenBank/DDBJ whole genome shotgun (WGS) entry which is preliminary data.</text>
</comment>
<dbReference type="Pfam" id="PF21239">
    <property type="entry name" value="RLMM_N"/>
    <property type="match status" value="1"/>
</dbReference>
<feature type="active site" description="Proton acceptor" evidence="6">
    <location>
        <position position="312"/>
    </location>
</feature>
<dbReference type="PIRSF" id="PIRSF028774">
    <property type="entry name" value="UCP028774"/>
    <property type="match status" value="1"/>
</dbReference>
<evidence type="ECO:0000313" key="10">
    <source>
        <dbReference type="EMBL" id="MDP4534895.1"/>
    </source>
</evidence>
<feature type="binding site" evidence="6">
    <location>
        <begin position="227"/>
        <end position="230"/>
    </location>
    <ligand>
        <name>S-adenosyl-L-methionine</name>
        <dbReference type="ChEBI" id="CHEBI:59789"/>
    </ligand>
</feature>